<dbReference type="Proteomes" id="UP000827724">
    <property type="component" value="Unassembled WGS sequence"/>
</dbReference>
<keyword evidence="9 23" id="KW-0812">Transmembrane</keyword>
<keyword evidence="17 21" id="KW-0326">Glycosidase</keyword>
<dbReference type="AlphaFoldDB" id="A0A9P8QIK8"/>
<evidence type="ECO:0000256" key="2">
    <source>
        <dbReference type="ARBA" id="ARBA00004141"/>
    </source>
</evidence>
<dbReference type="GO" id="GO:0008843">
    <property type="term" value="F:endochitinase activity"/>
    <property type="evidence" value="ECO:0007669"/>
    <property type="project" value="UniProtKB-EC"/>
</dbReference>
<comment type="similarity">
    <text evidence="4">Belongs to the glycosyl hydrolase 18 family. Chitinase class V subfamily.</text>
</comment>
<evidence type="ECO:0000256" key="4">
    <source>
        <dbReference type="ARBA" id="ARBA00008682"/>
    </source>
</evidence>
<proteinExistence type="inferred from homology"/>
<organism evidence="25 26">
    <name type="scientific">Trichoderma cornu-damae</name>
    <dbReference type="NCBI Taxonomy" id="654480"/>
    <lineage>
        <taxon>Eukaryota</taxon>
        <taxon>Fungi</taxon>
        <taxon>Dikarya</taxon>
        <taxon>Ascomycota</taxon>
        <taxon>Pezizomycotina</taxon>
        <taxon>Sordariomycetes</taxon>
        <taxon>Hypocreomycetidae</taxon>
        <taxon>Hypocreales</taxon>
        <taxon>Hypocreaceae</taxon>
        <taxon>Trichoderma</taxon>
    </lineage>
</organism>
<feature type="region of interest" description="Disordered" evidence="22">
    <location>
        <begin position="544"/>
        <end position="566"/>
    </location>
</feature>
<comment type="caution">
    <text evidence="25">The sequence shown here is derived from an EMBL/GenBank/DDBJ whole genome shotgun (WGS) entry which is preliminary data.</text>
</comment>
<feature type="transmembrane region" description="Helical" evidence="23">
    <location>
        <begin position="254"/>
        <end position="274"/>
    </location>
</feature>
<evidence type="ECO:0000256" key="11">
    <source>
        <dbReference type="ARBA" id="ARBA00022801"/>
    </source>
</evidence>
<dbReference type="Gene3D" id="3.10.50.10">
    <property type="match status" value="1"/>
</dbReference>
<feature type="transmembrane region" description="Helical" evidence="23">
    <location>
        <begin position="414"/>
        <end position="437"/>
    </location>
</feature>
<dbReference type="SUPFAM" id="SSF103473">
    <property type="entry name" value="MFS general substrate transporter"/>
    <property type="match status" value="1"/>
</dbReference>
<keyword evidence="6" id="KW-0813">Transport</keyword>
<feature type="transmembrane region" description="Helical" evidence="23">
    <location>
        <begin position="389"/>
        <end position="408"/>
    </location>
</feature>
<feature type="transmembrane region" description="Helical" evidence="23">
    <location>
        <begin position="191"/>
        <end position="212"/>
    </location>
</feature>
<dbReference type="EMBL" id="JAIWOZ010000004">
    <property type="protein sequence ID" value="KAH6605819.1"/>
    <property type="molecule type" value="Genomic_DNA"/>
</dbReference>
<keyword evidence="15" id="KW-0865">Zymogen</keyword>
<evidence type="ECO:0000256" key="10">
    <source>
        <dbReference type="ARBA" id="ARBA00022729"/>
    </source>
</evidence>
<comment type="subcellular location">
    <subcellularLocation>
        <location evidence="2">Membrane</location>
        <topology evidence="2">Multi-pass membrane protein</topology>
    </subcellularLocation>
    <subcellularLocation>
        <location evidence="3">Secreted</location>
    </subcellularLocation>
</comment>
<evidence type="ECO:0000256" key="3">
    <source>
        <dbReference type="ARBA" id="ARBA00004613"/>
    </source>
</evidence>
<evidence type="ECO:0000256" key="23">
    <source>
        <dbReference type="SAM" id="Phobius"/>
    </source>
</evidence>
<dbReference type="InterPro" id="IPR011583">
    <property type="entry name" value="Chitinase_II/V-like_cat"/>
</dbReference>
<keyword evidence="18" id="KW-0624">Polysaccharide degradation</keyword>
<dbReference type="GO" id="GO:0005576">
    <property type="term" value="C:extracellular region"/>
    <property type="evidence" value="ECO:0007669"/>
    <property type="project" value="UniProtKB-SubCell"/>
</dbReference>
<dbReference type="PROSITE" id="PS01095">
    <property type="entry name" value="GH18_1"/>
    <property type="match status" value="1"/>
</dbReference>
<dbReference type="Gene3D" id="1.20.1250.20">
    <property type="entry name" value="MFS general substrate transporter like domains"/>
    <property type="match status" value="2"/>
</dbReference>
<feature type="transmembrane region" description="Helical" evidence="23">
    <location>
        <begin position="95"/>
        <end position="122"/>
    </location>
</feature>
<dbReference type="SUPFAM" id="SSF54556">
    <property type="entry name" value="Chitinase insertion domain"/>
    <property type="match status" value="1"/>
</dbReference>
<name>A0A9P8QIK8_9HYPO</name>
<dbReference type="InterPro" id="IPR017853">
    <property type="entry name" value="GH"/>
</dbReference>
<dbReference type="CDD" id="cd06548">
    <property type="entry name" value="GH18_chitinase"/>
    <property type="match status" value="1"/>
</dbReference>
<dbReference type="OrthoDB" id="6730379at2759"/>
<evidence type="ECO:0000256" key="21">
    <source>
        <dbReference type="RuleBase" id="RU000489"/>
    </source>
</evidence>
<feature type="transmembrane region" description="Helical" evidence="23">
    <location>
        <begin position="481"/>
        <end position="502"/>
    </location>
</feature>
<dbReference type="PROSITE" id="PS51910">
    <property type="entry name" value="GH18_2"/>
    <property type="match status" value="1"/>
</dbReference>
<evidence type="ECO:0000256" key="8">
    <source>
        <dbReference type="ARBA" id="ARBA00022685"/>
    </source>
</evidence>
<keyword evidence="26" id="KW-1185">Reference proteome</keyword>
<comment type="function">
    <text evidence="20">Secreted chitinase involved in the degradation of chitin, a component of the cell walls of fungi and exoskeletal elements of some animals (including worms and arthropods). Plays a morphogenetic role during apical growth, cell division and differentiation (cell wall morphogenesis). Also acts as an antifungal agent. Involved in the degradation and further assimilation of phytopathogenic fungi, namely mycoparasitism, the major mechanism accounting for the antagonistic activity against phytopathogenic fungi displayed by Trichoderma.</text>
</comment>
<evidence type="ECO:0000256" key="15">
    <source>
        <dbReference type="ARBA" id="ARBA00023145"/>
    </source>
</evidence>
<keyword evidence="13" id="KW-0146">Chitin degradation</keyword>
<dbReference type="GO" id="GO:0000272">
    <property type="term" value="P:polysaccharide catabolic process"/>
    <property type="evidence" value="ECO:0007669"/>
    <property type="project" value="UniProtKB-KW"/>
</dbReference>
<dbReference type="Pfam" id="PF07690">
    <property type="entry name" value="MFS_1"/>
    <property type="match status" value="1"/>
</dbReference>
<feature type="transmembrane region" description="Helical" evidence="23">
    <location>
        <begin position="224"/>
        <end position="242"/>
    </location>
</feature>
<dbReference type="InterPro" id="IPR029070">
    <property type="entry name" value="Chitinase_insertion_sf"/>
</dbReference>
<evidence type="ECO:0000259" key="24">
    <source>
        <dbReference type="PROSITE" id="PS51910"/>
    </source>
</evidence>
<keyword evidence="8" id="KW-0165">Cleavage on pair of basic residues</keyword>
<dbReference type="SUPFAM" id="SSF51445">
    <property type="entry name" value="(Trans)glycosidases"/>
    <property type="match status" value="1"/>
</dbReference>
<dbReference type="FunFam" id="3.20.20.80:FF:000075">
    <property type="entry name" value="Sporulation-specific chitinase"/>
    <property type="match status" value="1"/>
</dbReference>
<protein>
    <recommendedName>
        <fullName evidence="5">chitinase</fullName>
        <ecNumber evidence="5">3.2.1.14</ecNumber>
    </recommendedName>
</protein>
<keyword evidence="10" id="KW-0732">Signal</keyword>
<accession>A0A9P8QIK8</accession>
<evidence type="ECO:0000313" key="26">
    <source>
        <dbReference type="Proteomes" id="UP000827724"/>
    </source>
</evidence>
<reference evidence="25" key="1">
    <citation type="submission" date="2021-08" db="EMBL/GenBank/DDBJ databases">
        <title>Chromosome-Level Trichoderma cornu-damae using Hi-C Data.</title>
        <authorList>
            <person name="Kim C.S."/>
        </authorList>
    </citation>
    <scope>NUCLEOTIDE SEQUENCE</scope>
    <source>
        <strain evidence="25">KA19-0412C</strain>
    </source>
</reference>
<evidence type="ECO:0000256" key="12">
    <source>
        <dbReference type="ARBA" id="ARBA00022989"/>
    </source>
</evidence>
<comment type="similarity">
    <text evidence="19">Belongs to the major facilitator superfamily. Allantoate permease family.</text>
</comment>
<keyword evidence="12 23" id="KW-1133">Transmembrane helix</keyword>
<evidence type="ECO:0000256" key="5">
    <source>
        <dbReference type="ARBA" id="ARBA00012729"/>
    </source>
</evidence>
<feature type="transmembrane region" description="Helical" evidence="23">
    <location>
        <begin position="449"/>
        <end position="469"/>
    </location>
</feature>
<evidence type="ECO:0000256" key="13">
    <source>
        <dbReference type="ARBA" id="ARBA00023024"/>
    </source>
</evidence>
<dbReference type="SMART" id="SM00636">
    <property type="entry name" value="Glyco_18"/>
    <property type="match status" value="1"/>
</dbReference>
<feature type="transmembrane region" description="Helical" evidence="23">
    <location>
        <begin position="358"/>
        <end position="377"/>
    </location>
</feature>
<evidence type="ECO:0000256" key="19">
    <source>
        <dbReference type="ARBA" id="ARBA00037968"/>
    </source>
</evidence>
<feature type="transmembrane region" description="Helical" evidence="23">
    <location>
        <begin position="134"/>
        <end position="155"/>
    </location>
</feature>
<dbReference type="FunFam" id="1.20.1250.20:FF:000064">
    <property type="entry name" value="MFS allantoate transporter"/>
    <property type="match status" value="1"/>
</dbReference>
<gene>
    <name evidence="25" type="ORF">Trco_004972</name>
</gene>
<dbReference type="InterPro" id="IPR011701">
    <property type="entry name" value="MFS"/>
</dbReference>
<dbReference type="PANTHER" id="PTHR43791:SF59">
    <property type="entry name" value="TRANSPORTER, PUTATIVE (AFU_ORTHOLOGUE AFUA_1G06550)-RELATED"/>
    <property type="match status" value="1"/>
</dbReference>
<evidence type="ECO:0000256" key="1">
    <source>
        <dbReference type="ARBA" id="ARBA00000822"/>
    </source>
</evidence>
<dbReference type="GO" id="GO:0022857">
    <property type="term" value="F:transmembrane transporter activity"/>
    <property type="evidence" value="ECO:0007669"/>
    <property type="project" value="InterPro"/>
</dbReference>
<feature type="region of interest" description="Disordered" evidence="22">
    <location>
        <begin position="16"/>
        <end position="37"/>
    </location>
</feature>
<keyword evidence="11 21" id="KW-0378">Hydrolase</keyword>
<evidence type="ECO:0000256" key="16">
    <source>
        <dbReference type="ARBA" id="ARBA00023277"/>
    </source>
</evidence>
<evidence type="ECO:0000313" key="25">
    <source>
        <dbReference type="EMBL" id="KAH6605819.1"/>
    </source>
</evidence>
<evidence type="ECO:0000256" key="18">
    <source>
        <dbReference type="ARBA" id="ARBA00023326"/>
    </source>
</evidence>
<dbReference type="GO" id="GO:0006032">
    <property type="term" value="P:chitin catabolic process"/>
    <property type="evidence" value="ECO:0007669"/>
    <property type="project" value="UniProtKB-KW"/>
</dbReference>
<dbReference type="InterPro" id="IPR001579">
    <property type="entry name" value="Glyco_hydro_18_chit_AS"/>
</dbReference>
<feature type="compositionally biased region" description="Low complexity" evidence="22">
    <location>
        <begin position="16"/>
        <end position="28"/>
    </location>
</feature>
<keyword evidence="16" id="KW-0119">Carbohydrate metabolism</keyword>
<dbReference type="InterPro" id="IPR036259">
    <property type="entry name" value="MFS_trans_sf"/>
</dbReference>
<sequence length="974" mass="108118">MLSKLFSTAVKLTLPSSQASPSSYPYRPLTQDEDGETPNEVERLAGLAQGSDAQPGVHRDAAAMMLIKLGRSPDEIITVSPADDARILRRIDLALLPLMLSVYFLQALDKATLSYASIFGLIDDTDLVGDEFSWLGSIVFLAQLIMQLPLAWALVKLPIGKFTSAMVLAWGVTLTGMAWARNFGQLMTARFFLGAFEACVGPAFVAITQMWWRRREQTLRIGSWYCMNGLTWVFGSLITYGLASIDSPMKPYQIIFLFFGIVTVAVSGAMFFWMPDSPTEAKFLSDEDKVIAIERLRSNQMGVMSREWRYPHFFEALCDPKTWLWVVMIFCISVPSNGISTFGPLIIKSFVTDPFQTILFNVPVGLSHVLAVSLSAYVSMKWKLKGPVIAILCVPPIIGFSILLHFPHDVEHRAVLLAGYFCLSTFTGITPLIYSWSAQNTAGDTKRKCTSALVFIGSSAGNIIGPLLFTPDEAPSYSRGLRANVVFFVTVMLLVGFASLYLKRLNSDHAKRRVALGKSAVVLDMSLETAEAVERMEALERAVREGTQRLSEENGDTRLEGDGEIGVRPGGVKGRKAFADITDLENEDFVFVAIYARKHRPQDLPADKLTHVLYAFANVRQDSGEVHMTDGWADTDIHWEGDSWNDTGNNMYGCLKQLNLLKRRNRNLKVLLSIGGWTYSGNFKGPASTQQGREAFARSSLELLKNLGFDGLDIDWEYPQNADEARNFVELLATVRRELDAYSATLPSYSHFELTVACPAGPTHFQILDVAGMDRYLDFWNLMAYDYAGSWDQTSGHQANLHPSYNNPASTPFSTDAAIDYYTRNGVSPSKIVLGMPIYGRAFENTDGPGRSYNGIGEGSWENGIFDYKVLPLQGSQDTYDQATGASYCYNPQTRKLVSYDTPHASRVKAGYIKEWGLGGGMWWESSGDKEGRDSLIGIVVNEFGGPHALLRQHNCIDYPQSKYDNLKNGFPNN</sequence>
<dbReference type="Pfam" id="PF00704">
    <property type="entry name" value="Glyco_hydro_18"/>
    <property type="match status" value="1"/>
</dbReference>
<keyword evidence="14 23" id="KW-0472">Membrane</keyword>
<evidence type="ECO:0000256" key="20">
    <source>
        <dbReference type="ARBA" id="ARBA00059391"/>
    </source>
</evidence>
<dbReference type="EC" id="3.2.1.14" evidence="5"/>
<evidence type="ECO:0000256" key="14">
    <source>
        <dbReference type="ARBA" id="ARBA00023136"/>
    </source>
</evidence>
<evidence type="ECO:0000256" key="7">
    <source>
        <dbReference type="ARBA" id="ARBA00022525"/>
    </source>
</evidence>
<evidence type="ECO:0000256" key="6">
    <source>
        <dbReference type="ARBA" id="ARBA00022448"/>
    </source>
</evidence>
<feature type="transmembrane region" description="Helical" evidence="23">
    <location>
        <begin position="162"/>
        <end position="179"/>
    </location>
</feature>
<feature type="domain" description="GH18" evidence="24">
    <location>
        <begin position="589"/>
        <end position="947"/>
    </location>
</feature>
<evidence type="ECO:0000256" key="22">
    <source>
        <dbReference type="SAM" id="MobiDB-lite"/>
    </source>
</evidence>
<feature type="compositionally biased region" description="Basic and acidic residues" evidence="22">
    <location>
        <begin position="544"/>
        <end position="561"/>
    </location>
</feature>
<dbReference type="FunFam" id="3.10.50.10:FF:000005">
    <property type="entry name" value="Endochitinase B1"/>
    <property type="match status" value="1"/>
</dbReference>
<keyword evidence="7" id="KW-0964">Secreted</keyword>
<evidence type="ECO:0000256" key="9">
    <source>
        <dbReference type="ARBA" id="ARBA00022692"/>
    </source>
</evidence>
<feature type="transmembrane region" description="Helical" evidence="23">
    <location>
        <begin position="323"/>
        <end position="346"/>
    </location>
</feature>
<evidence type="ECO:0000256" key="17">
    <source>
        <dbReference type="ARBA" id="ARBA00023295"/>
    </source>
</evidence>
<dbReference type="Gene3D" id="3.20.20.80">
    <property type="entry name" value="Glycosidases"/>
    <property type="match status" value="1"/>
</dbReference>
<comment type="catalytic activity">
    <reaction evidence="1">
        <text>Random endo-hydrolysis of N-acetyl-beta-D-glucosaminide (1-&gt;4)-beta-linkages in chitin and chitodextrins.</text>
        <dbReference type="EC" id="3.2.1.14"/>
    </reaction>
</comment>
<dbReference type="PANTHER" id="PTHR43791">
    <property type="entry name" value="PERMEASE-RELATED"/>
    <property type="match status" value="1"/>
</dbReference>
<dbReference type="InterPro" id="IPR001223">
    <property type="entry name" value="Glyco_hydro18_cat"/>
</dbReference>
<dbReference type="GO" id="GO:0008061">
    <property type="term" value="F:chitin binding"/>
    <property type="evidence" value="ECO:0007669"/>
    <property type="project" value="InterPro"/>
</dbReference>
<dbReference type="GO" id="GO:0016020">
    <property type="term" value="C:membrane"/>
    <property type="evidence" value="ECO:0007669"/>
    <property type="project" value="UniProtKB-SubCell"/>
</dbReference>